<feature type="transmembrane region" description="Helical" evidence="1">
    <location>
        <begin position="53"/>
        <end position="78"/>
    </location>
</feature>
<name>A0A5B7DKC3_PORTR</name>
<evidence type="ECO:0000313" key="2">
    <source>
        <dbReference type="EMBL" id="MPC21878.1"/>
    </source>
</evidence>
<protein>
    <submittedName>
        <fullName evidence="2">Uncharacterized protein</fullName>
    </submittedName>
</protein>
<dbReference type="AlphaFoldDB" id="A0A5B7DKC3"/>
<reference evidence="2 3" key="1">
    <citation type="submission" date="2019-05" db="EMBL/GenBank/DDBJ databases">
        <title>Another draft genome of Portunus trituberculatus and its Hox gene families provides insights of decapod evolution.</title>
        <authorList>
            <person name="Jeong J.-H."/>
            <person name="Song I."/>
            <person name="Kim S."/>
            <person name="Choi T."/>
            <person name="Kim D."/>
            <person name="Ryu S."/>
            <person name="Kim W."/>
        </authorList>
    </citation>
    <scope>NUCLEOTIDE SEQUENCE [LARGE SCALE GENOMIC DNA]</scope>
    <source>
        <tissue evidence="2">Muscle</tissue>
    </source>
</reference>
<comment type="caution">
    <text evidence="2">The sequence shown here is derived from an EMBL/GenBank/DDBJ whole genome shotgun (WGS) entry which is preliminary data.</text>
</comment>
<dbReference type="PROSITE" id="PS51257">
    <property type="entry name" value="PROKAR_LIPOPROTEIN"/>
    <property type="match status" value="1"/>
</dbReference>
<evidence type="ECO:0000256" key="1">
    <source>
        <dbReference type="SAM" id="Phobius"/>
    </source>
</evidence>
<accession>A0A5B7DKC3</accession>
<keyword evidence="1" id="KW-0812">Transmembrane</keyword>
<gene>
    <name evidence="2" type="ORF">E2C01_014881</name>
</gene>
<evidence type="ECO:0000313" key="3">
    <source>
        <dbReference type="Proteomes" id="UP000324222"/>
    </source>
</evidence>
<sequence length="118" mass="12461">MPKPVLTPLSGGTILALSLGGCNKYKQIPITHLDILLGAKLLNLFKGVSEGQLGVHAVGPVLHVISPYIALLLLLCVIPPYTSLRLLGITPTATLSVRAPNTSSLSVTKKITNVKLHH</sequence>
<dbReference type="Proteomes" id="UP000324222">
    <property type="component" value="Unassembled WGS sequence"/>
</dbReference>
<dbReference type="EMBL" id="VSRR010001027">
    <property type="protein sequence ID" value="MPC21878.1"/>
    <property type="molecule type" value="Genomic_DNA"/>
</dbReference>
<organism evidence="2 3">
    <name type="scientific">Portunus trituberculatus</name>
    <name type="common">Swimming crab</name>
    <name type="synonym">Neptunus trituberculatus</name>
    <dbReference type="NCBI Taxonomy" id="210409"/>
    <lineage>
        <taxon>Eukaryota</taxon>
        <taxon>Metazoa</taxon>
        <taxon>Ecdysozoa</taxon>
        <taxon>Arthropoda</taxon>
        <taxon>Crustacea</taxon>
        <taxon>Multicrustacea</taxon>
        <taxon>Malacostraca</taxon>
        <taxon>Eumalacostraca</taxon>
        <taxon>Eucarida</taxon>
        <taxon>Decapoda</taxon>
        <taxon>Pleocyemata</taxon>
        <taxon>Brachyura</taxon>
        <taxon>Eubrachyura</taxon>
        <taxon>Portunoidea</taxon>
        <taxon>Portunidae</taxon>
        <taxon>Portuninae</taxon>
        <taxon>Portunus</taxon>
    </lineage>
</organism>
<keyword evidence="3" id="KW-1185">Reference proteome</keyword>
<keyword evidence="1" id="KW-0472">Membrane</keyword>
<keyword evidence="1" id="KW-1133">Transmembrane helix</keyword>
<proteinExistence type="predicted"/>